<evidence type="ECO:0000313" key="2">
    <source>
        <dbReference type="EMBL" id="KAF5480635.1"/>
    </source>
</evidence>
<sequence>TFNLQTLPLLDELGMQIETETRPDHFKGPVTVGDYVLKSKLGEGSFCTVWKAEHRLSGQEVALKQVYPSRLNRQLRNCFDCELNFLSSVNHPNIVRLFDVFRAEGCIFLVLEFCAGGSLASYLRHRGRVQEQIVRGFMQQLGAAMEILNSHHIIHRDLKPENILLSVPDDDAVLKISDFGLSRYVHPSDYAETVCGTALYMAPEVLQFQRYDEKVDMWSLGAILFELLNGYPPFRGRTNVQLLQNIKSCKRLPFSQLILPALDPDCVDMCSRLLSINPADRLSFNEFYRHIFLSREGVAT</sequence>
<dbReference type="InterPro" id="IPR011009">
    <property type="entry name" value="Kinase-like_dom_sf"/>
</dbReference>
<dbReference type="GO" id="GO:0010506">
    <property type="term" value="P:regulation of autophagy"/>
    <property type="evidence" value="ECO:0007669"/>
    <property type="project" value="InterPro"/>
</dbReference>
<dbReference type="GO" id="GO:0005524">
    <property type="term" value="F:ATP binding"/>
    <property type="evidence" value="ECO:0007669"/>
    <property type="project" value="InterPro"/>
</dbReference>
<dbReference type="FunFam" id="1.10.510.10:FF:001224">
    <property type="entry name" value="Serine/threonine-protein kinase ATG1t"/>
    <property type="match status" value="1"/>
</dbReference>
<protein>
    <recommendedName>
        <fullName evidence="1">Protein kinase domain-containing protein</fullName>
    </recommendedName>
</protein>
<dbReference type="GO" id="GO:0004674">
    <property type="term" value="F:protein serine/threonine kinase activity"/>
    <property type="evidence" value="ECO:0007669"/>
    <property type="project" value="InterPro"/>
</dbReference>
<dbReference type="Gene3D" id="1.10.510.10">
    <property type="entry name" value="Transferase(Phosphotransferase) domain 1"/>
    <property type="match status" value="1"/>
</dbReference>
<name>A0A834D894_JUGRE</name>
<organism evidence="2 3">
    <name type="scientific">Juglans regia</name>
    <name type="common">English walnut</name>
    <dbReference type="NCBI Taxonomy" id="51240"/>
    <lineage>
        <taxon>Eukaryota</taxon>
        <taxon>Viridiplantae</taxon>
        <taxon>Streptophyta</taxon>
        <taxon>Embryophyta</taxon>
        <taxon>Tracheophyta</taxon>
        <taxon>Spermatophyta</taxon>
        <taxon>Magnoliopsida</taxon>
        <taxon>eudicotyledons</taxon>
        <taxon>Gunneridae</taxon>
        <taxon>Pentapetalae</taxon>
        <taxon>rosids</taxon>
        <taxon>fabids</taxon>
        <taxon>Fagales</taxon>
        <taxon>Juglandaceae</taxon>
        <taxon>Juglans</taxon>
    </lineage>
</organism>
<dbReference type="PROSITE" id="PS00108">
    <property type="entry name" value="PROTEIN_KINASE_ST"/>
    <property type="match status" value="1"/>
</dbReference>
<comment type="caution">
    <text evidence="2">The sequence shown here is derived from an EMBL/GenBank/DDBJ whole genome shotgun (WGS) entry which is preliminary data.</text>
</comment>
<dbReference type="Proteomes" id="UP000619265">
    <property type="component" value="Unassembled WGS sequence"/>
</dbReference>
<feature type="non-terminal residue" evidence="2">
    <location>
        <position position="1"/>
    </location>
</feature>
<dbReference type="InterPro" id="IPR000719">
    <property type="entry name" value="Prot_kinase_dom"/>
</dbReference>
<reference evidence="2" key="1">
    <citation type="submission" date="2015-10" db="EMBL/GenBank/DDBJ databases">
        <authorList>
            <person name="Martinez-Garcia P.J."/>
            <person name="Crepeau M.W."/>
            <person name="Puiu D."/>
            <person name="Gonzalez-Ibeas D."/>
            <person name="Whalen J."/>
            <person name="Stevens K."/>
            <person name="Paul R."/>
            <person name="Butterfield T."/>
            <person name="Britton M."/>
            <person name="Reagan R."/>
            <person name="Chakraborty S."/>
            <person name="Walawage S.L."/>
            <person name="Vasquez-Gross H.A."/>
            <person name="Cardeno C."/>
            <person name="Famula R."/>
            <person name="Pratt K."/>
            <person name="Kuruganti S."/>
            <person name="Aradhya M.K."/>
            <person name="Leslie C.A."/>
            <person name="Dandekar A.M."/>
            <person name="Salzberg S.L."/>
            <person name="Wegrzyn J.L."/>
            <person name="Langley C.H."/>
            <person name="Neale D.B."/>
        </authorList>
    </citation>
    <scope>NUCLEOTIDE SEQUENCE</scope>
    <source>
        <tissue evidence="2">Leaves</tissue>
    </source>
</reference>
<accession>A0A834D894</accession>
<dbReference type="PANTHER" id="PTHR24348:SF53">
    <property type="entry name" value="SERINE_THREONINE-PROTEIN KINASE ATG1T"/>
    <property type="match status" value="1"/>
</dbReference>
<gene>
    <name evidence="2" type="ORF">F2P56_001371</name>
</gene>
<dbReference type="PANTHER" id="PTHR24348">
    <property type="entry name" value="SERINE/THREONINE-PROTEIN KINASE UNC-51-RELATED"/>
    <property type="match status" value="1"/>
</dbReference>
<dbReference type="PROSITE" id="PS50011">
    <property type="entry name" value="PROTEIN_KINASE_DOM"/>
    <property type="match status" value="1"/>
</dbReference>
<dbReference type="Pfam" id="PF00069">
    <property type="entry name" value="Pkinase"/>
    <property type="match status" value="1"/>
</dbReference>
<dbReference type="SMART" id="SM00220">
    <property type="entry name" value="S_TKc"/>
    <property type="match status" value="1"/>
</dbReference>
<dbReference type="AlphaFoldDB" id="A0A834D894"/>
<dbReference type="SUPFAM" id="SSF56112">
    <property type="entry name" value="Protein kinase-like (PK-like)"/>
    <property type="match status" value="1"/>
</dbReference>
<dbReference type="InterPro" id="IPR045269">
    <property type="entry name" value="Atg1-like"/>
</dbReference>
<feature type="domain" description="Protein kinase" evidence="1">
    <location>
        <begin position="35"/>
        <end position="293"/>
    </location>
</feature>
<dbReference type="InterPro" id="IPR008271">
    <property type="entry name" value="Ser/Thr_kinase_AS"/>
</dbReference>
<evidence type="ECO:0000313" key="3">
    <source>
        <dbReference type="Proteomes" id="UP000619265"/>
    </source>
</evidence>
<evidence type="ECO:0000259" key="1">
    <source>
        <dbReference type="PROSITE" id="PS50011"/>
    </source>
</evidence>
<dbReference type="Gramene" id="Jr01_14710_p1">
    <property type="protein sequence ID" value="cds.Jr01_14710_p1"/>
    <property type="gene ID" value="Jr01_14710"/>
</dbReference>
<proteinExistence type="predicted"/>
<dbReference type="EMBL" id="LIHL02000001">
    <property type="protein sequence ID" value="KAF5480635.1"/>
    <property type="molecule type" value="Genomic_DNA"/>
</dbReference>
<reference evidence="2" key="2">
    <citation type="submission" date="2020-03" db="EMBL/GenBank/DDBJ databases">
        <title>Walnut 2.0.</title>
        <authorList>
            <person name="Marrano A."/>
            <person name="Britton M."/>
            <person name="Zimin A.V."/>
            <person name="Zaini P.A."/>
            <person name="Workman R."/>
            <person name="Puiu D."/>
            <person name="Bianco L."/>
            <person name="Allen B.J."/>
            <person name="Troggio M."/>
            <person name="Leslie C.A."/>
            <person name="Timp W."/>
            <person name="Dendekar A."/>
            <person name="Salzberg S.L."/>
            <person name="Neale D.B."/>
        </authorList>
    </citation>
    <scope>NUCLEOTIDE SEQUENCE</scope>
    <source>
        <tissue evidence="2">Leaves</tissue>
    </source>
</reference>